<gene>
    <name evidence="1" type="ORF">NRB56_11870</name>
</gene>
<name>A0A7K0DIK5_9NOCA</name>
<protein>
    <submittedName>
        <fullName evidence="1">Uncharacterized protein</fullName>
    </submittedName>
</protein>
<evidence type="ECO:0000313" key="1">
    <source>
        <dbReference type="EMBL" id="MQY25630.1"/>
    </source>
</evidence>
<sequence length="52" mass="5673">MLTIVILLLIVAVTGACLDHRRTETIETTEADRDSARVAAELRAITGLREHG</sequence>
<reference evidence="1 2" key="1">
    <citation type="submission" date="2019-10" db="EMBL/GenBank/DDBJ databases">
        <title>Nocardia macrotermitis sp. nov. and Nocardia aurantia sp. nov., isolated from the gut of fungus growing-termite Macrotermes natalensis.</title>
        <authorList>
            <person name="Benndorf R."/>
            <person name="Schwitalla J."/>
            <person name="Martin K."/>
            <person name="De Beer W."/>
            <person name="Kaster A.-K."/>
            <person name="Vollmers J."/>
            <person name="Poulsen M."/>
            <person name="Beemelmanns C."/>
        </authorList>
    </citation>
    <scope>NUCLEOTIDE SEQUENCE [LARGE SCALE GENOMIC DNA]</scope>
    <source>
        <strain evidence="1 2">RB56</strain>
    </source>
</reference>
<comment type="caution">
    <text evidence="1">The sequence shown here is derived from an EMBL/GenBank/DDBJ whole genome shotgun (WGS) entry which is preliminary data.</text>
</comment>
<dbReference type="OrthoDB" id="9951827at2"/>
<dbReference type="Proteomes" id="UP000431401">
    <property type="component" value="Unassembled WGS sequence"/>
</dbReference>
<dbReference type="EMBL" id="WEGI01000002">
    <property type="protein sequence ID" value="MQY25630.1"/>
    <property type="molecule type" value="Genomic_DNA"/>
</dbReference>
<dbReference type="AlphaFoldDB" id="A0A7K0DIK5"/>
<accession>A0A7K0DIK5</accession>
<dbReference type="RefSeq" id="WP_153339418.1">
    <property type="nucleotide sequence ID" value="NZ_WEGI01000002.1"/>
</dbReference>
<evidence type="ECO:0000313" key="2">
    <source>
        <dbReference type="Proteomes" id="UP000431401"/>
    </source>
</evidence>
<organism evidence="1 2">
    <name type="scientific">Nocardia aurantia</name>
    <dbReference type="NCBI Taxonomy" id="2585199"/>
    <lineage>
        <taxon>Bacteria</taxon>
        <taxon>Bacillati</taxon>
        <taxon>Actinomycetota</taxon>
        <taxon>Actinomycetes</taxon>
        <taxon>Mycobacteriales</taxon>
        <taxon>Nocardiaceae</taxon>
        <taxon>Nocardia</taxon>
    </lineage>
</organism>
<keyword evidence="2" id="KW-1185">Reference proteome</keyword>
<proteinExistence type="predicted"/>